<dbReference type="InterPro" id="IPR009241">
    <property type="entry name" value="HigB-like"/>
</dbReference>
<dbReference type="EMBL" id="FXAT01000004">
    <property type="protein sequence ID" value="SMG42620.1"/>
    <property type="molecule type" value="Genomic_DNA"/>
</dbReference>
<evidence type="ECO:0000313" key="1">
    <source>
        <dbReference type="EMBL" id="SMG42620.1"/>
    </source>
</evidence>
<gene>
    <name evidence="1" type="ORF">SAMN06265784_10490</name>
</gene>
<sequence length="159" mass="18273">MVLPTPPLYRNSSLPDCLRVRCTQLTRTQADLTGLDGTYNILYTKAVMGQEKQIRWLGSSFRDLLGFPAEARRRAGFQLHKIQAGLDPDDWKAFDSIGAGTREIRIKSEDGIFRVMYVTKFVEAIYVLHCFQKKTQKLGARDKKIAEMRYRAIVNDRKT</sequence>
<proteinExistence type="predicted"/>
<protein>
    <submittedName>
        <fullName evidence="1">Phage-related protein</fullName>
    </submittedName>
</protein>
<dbReference type="Pfam" id="PF05973">
    <property type="entry name" value="Gp49"/>
    <property type="match status" value="1"/>
</dbReference>
<dbReference type="Proteomes" id="UP000193228">
    <property type="component" value="Unassembled WGS sequence"/>
</dbReference>
<dbReference type="AlphaFoldDB" id="A0A1X7KPD2"/>
<dbReference type="STRING" id="1515439.SAMN06265784_10490"/>
<keyword evidence="2" id="KW-1185">Reference proteome</keyword>
<evidence type="ECO:0000313" key="2">
    <source>
        <dbReference type="Proteomes" id="UP000193228"/>
    </source>
</evidence>
<accession>A0A1X7KPD2</accession>
<organism evidence="1 2">
    <name type="scientific">Paraburkholderia susongensis</name>
    <dbReference type="NCBI Taxonomy" id="1515439"/>
    <lineage>
        <taxon>Bacteria</taxon>
        <taxon>Pseudomonadati</taxon>
        <taxon>Pseudomonadota</taxon>
        <taxon>Betaproteobacteria</taxon>
        <taxon>Burkholderiales</taxon>
        <taxon>Burkholderiaceae</taxon>
        <taxon>Paraburkholderia</taxon>
    </lineage>
</organism>
<reference evidence="2" key="1">
    <citation type="submission" date="2017-04" db="EMBL/GenBank/DDBJ databases">
        <authorList>
            <person name="Varghese N."/>
            <person name="Submissions S."/>
        </authorList>
    </citation>
    <scope>NUCLEOTIDE SEQUENCE [LARGE SCALE GENOMIC DNA]</scope>
    <source>
        <strain evidence="2">LMG 29540</strain>
    </source>
</reference>
<name>A0A1X7KPD2_9BURK</name>